<organism evidence="2 3">
    <name type="scientific">Colletotrichum phormii</name>
    <dbReference type="NCBI Taxonomy" id="359342"/>
    <lineage>
        <taxon>Eukaryota</taxon>
        <taxon>Fungi</taxon>
        <taxon>Dikarya</taxon>
        <taxon>Ascomycota</taxon>
        <taxon>Pezizomycotina</taxon>
        <taxon>Sordariomycetes</taxon>
        <taxon>Hypocreomycetidae</taxon>
        <taxon>Glomerellales</taxon>
        <taxon>Glomerellaceae</taxon>
        <taxon>Colletotrichum</taxon>
        <taxon>Colletotrichum acutatum species complex</taxon>
    </lineage>
</organism>
<dbReference type="RefSeq" id="XP_060450696.1">
    <property type="nucleotide sequence ID" value="XM_060596407.1"/>
</dbReference>
<dbReference type="Proteomes" id="UP001243989">
    <property type="component" value="Unassembled WGS sequence"/>
</dbReference>
<sequence>MAQPAQKPLPVRFTRRSTTPSSARLKRKGKKERKETDKPPLDGKQQSTTTCVSSFPSLSLSSPPASPSPSPVTPQLLLEISPPPGPQEPTSAKREDQQRPKLSEWYPAPPPGAWTGCRVQLPFSVGSDSLDVCPLPRCLSVSQMFHLRIMTGRSLFPFVREHVYPRHVQACSWSKENAQPPSSVKGSAYRGREGVCWWKLEQNHQLSPSTLSKPGHLEFQQGP</sequence>
<name>A0AAJ0A429_9PEZI</name>
<keyword evidence="3" id="KW-1185">Reference proteome</keyword>
<evidence type="ECO:0000256" key="1">
    <source>
        <dbReference type="SAM" id="MobiDB-lite"/>
    </source>
</evidence>
<dbReference type="GeneID" id="85481269"/>
<feature type="compositionally biased region" description="Basic and acidic residues" evidence="1">
    <location>
        <begin position="91"/>
        <end position="102"/>
    </location>
</feature>
<accession>A0AAJ0A429</accession>
<feature type="region of interest" description="Disordered" evidence="1">
    <location>
        <begin position="1"/>
        <end position="104"/>
    </location>
</feature>
<feature type="compositionally biased region" description="Basic and acidic residues" evidence="1">
    <location>
        <begin position="32"/>
        <end position="41"/>
    </location>
</feature>
<dbReference type="AlphaFoldDB" id="A0AAJ0A429"/>
<evidence type="ECO:0000313" key="2">
    <source>
        <dbReference type="EMBL" id="KAK1654652.1"/>
    </source>
</evidence>
<dbReference type="EMBL" id="JAHMHQ010000002">
    <property type="protein sequence ID" value="KAK1654652.1"/>
    <property type="molecule type" value="Genomic_DNA"/>
</dbReference>
<protein>
    <submittedName>
        <fullName evidence="2">Uncharacterized protein</fullName>
    </submittedName>
</protein>
<gene>
    <name evidence="2" type="ORF">BDP81DRAFT_86542</name>
</gene>
<proteinExistence type="predicted"/>
<evidence type="ECO:0000313" key="3">
    <source>
        <dbReference type="Proteomes" id="UP001243989"/>
    </source>
</evidence>
<reference evidence="2" key="1">
    <citation type="submission" date="2021-06" db="EMBL/GenBank/DDBJ databases">
        <title>Comparative genomics, transcriptomics and evolutionary studies reveal genomic signatures of adaptation to plant cell wall in hemibiotrophic fungi.</title>
        <authorList>
            <consortium name="DOE Joint Genome Institute"/>
            <person name="Baroncelli R."/>
            <person name="Diaz J.F."/>
            <person name="Benocci T."/>
            <person name="Peng M."/>
            <person name="Battaglia E."/>
            <person name="Haridas S."/>
            <person name="Andreopoulos W."/>
            <person name="Labutti K."/>
            <person name="Pangilinan J."/>
            <person name="Floch G.L."/>
            <person name="Makela M.R."/>
            <person name="Henrissat B."/>
            <person name="Grigoriev I.V."/>
            <person name="Crouch J.A."/>
            <person name="De Vries R.P."/>
            <person name="Sukno S.A."/>
            <person name="Thon M.R."/>
        </authorList>
    </citation>
    <scope>NUCLEOTIDE SEQUENCE</scope>
    <source>
        <strain evidence="2">CBS 102054</strain>
    </source>
</reference>
<feature type="compositionally biased region" description="Low complexity" evidence="1">
    <location>
        <begin position="53"/>
        <end position="63"/>
    </location>
</feature>
<comment type="caution">
    <text evidence="2">The sequence shown here is derived from an EMBL/GenBank/DDBJ whole genome shotgun (WGS) entry which is preliminary data.</text>
</comment>